<keyword evidence="2" id="KW-0812">Transmembrane</keyword>
<evidence type="ECO:0000313" key="3">
    <source>
        <dbReference type="EMBL" id="KAK8781556.1"/>
    </source>
</evidence>
<name>A0AAQ4F379_AMBAM</name>
<dbReference type="AlphaFoldDB" id="A0AAQ4F379"/>
<dbReference type="Proteomes" id="UP001321473">
    <property type="component" value="Unassembled WGS sequence"/>
</dbReference>
<feature type="binding site" evidence="1">
    <location>
        <position position="442"/>
    </location>
    <ligand>
        <name>L-glutamate</name>
        <dbReference type="ChEBI" id="CHEBI:29985"/>
    </ligand>
</feature>
<accession>A0AAQ4F379</accession>
<dbReference type="Gene3D" id="1.10.246.130">
    <property type="match status" value="1"/>
</dbReference>
<feature type="binding site" evidence="1">
    <location>
        <position position="502"/>
    </location>
    <ligand>
        <name>L-glutamate</name>
        <dbReference type="ChEBI" id="CHEBI:29985"/>
    </ligand>
</feature>
<sequence length="624" mass="67875">MDDADDSSRVIAEAVRARRQFLYGTGSVAATLVGLVALVLFVFYFAGSGIVEIAPSPSVMGNYSRWAVVTDVPACKHIPREVYSKNGTMADAAVATMLCMGVVHPHASGIGGGFVALHYHSLTKRARVLIATESAPRSARRENFTDSKALRSGWKSIGTPSALYGYYALLSELGTRYRWDKLFDVAHYKASEGVEVDEALADAIKYLSDQIKAEDSLKPIFWNAHTKDLFRQGQLLRNPPLSRTLKQLADTSFRSFYTLQAGGNRSLAGVLLDDLRIGDAKGTGAAAGKSSTYGTSSLVTAADLDDYQPVWKDALRTTISGSPERELVVFTAPPPTSGAVLSHILGVMNAKRLRDDPALKNRYALTLANMHYMAESFKYALAKRSSLGDDDYVDIRKVLEGSIFVRLHGVCGLWDLMSRSYRFGSLRMSKQTGVLFNNALGDFSDLEVATRVMGGGSVNIVSESDASRANSMAPFKRPLTSLSPTLVLGPRKSLLALAGAGGLRIPTSLAQVAIRVLWEKKDIKQAIDYPRIHTDVLTGSIEYEPLMPEKLMQKLNQKNHTLEKQATEYGVHAQYSFVTGLTFVDGLIQTNYDYRSKVGGSDGDPPLNLTQCTPLGACTSSPFP</sequence>
<comment type="caution">
    <text evidence="3">The sequence shown here is derived from an EMBL/GenBank/DDBJ whole genome shotgun (WGS) entry which is preliminary data.</text>
</comment>
<evidence type="ECO:0008006" key="5">
    <source>
        <dbReference type="Google" id="ProtNLM"/>
    </source>
</evidence>
<feature type="binding site" evidence="1">
    <location>
        <begin position="480"/>
        <end position="481"/>
    </location>
    <ligand>
        <name>L-glutamate</name>
        <dbReference type="ChEBI" id="CHEBI:29985"/>
    </ligand>
</feature>
<evidence type="ECO:0000256" key="1">
    <source>
        <dbReference type="PIRSR" id="PIRSR600101-2"/>
    </source>
</evidence>
<dbReference type="GO" id="GO:0006751">
    <property type="term" value="P:glutathione catabolic process"/>
    <property type="evidence" value="ECO:0007669"/>
    <property type="project" value="InterPro"/>
</dbReference>
<dbReference type="PANTHER" id="PTHR11686:SF9">
    <property type="entry name" value="RE13973P"/>
    <property type="match status" value="1"/>
</dbReference>
<dbReference type="InterPro" id="IPR000101">
    <property type="entry name" value="GGT_peptidase"/>
</dbReference>
<keyword evidence="4" id="KW-1185">Reference proteome</keyword>
<proteinExistence type="predicted"/>
<evidence type="ECO:0000313" key="4">
    <source>
        <dbReference type="Proteomes" id="UP001321473"/>
    </source>
</evidence>
<feature type="transmembrane region" description="Helical" evidence="2">
    <location>
        <begin position="21"/>
        <end position="46"/>
    </location>
</feature>
<dbReference type="Gene3D" id="3.60.20.40">
    <property type="match status" value="1"/>
</dbReference>
<dbReference type="InterPro" id="IPR043138">
    <property type="entry name" value="GGT_lsub"/>
</dbReference>
<reference evidence="3 4" key="1">
    <citation type="journal article" date="2023" name="Arcadia Sci">
        <title>De novo assembly of a long-read Amblyomma americanum tick genome.</title>
        <authorList>
            <person name="Chou S."/>
            <person name="Poskanzer K.E."/>
            <person name="Rollins M."/>
            <person name="Thuy-Boun P.S."/>
        </authorList>
    </citation>
    <scope>NUCLEOTIDE SEQUENCE [LARGE SCALE GENOMIC DNA]</scope>
    <source>
        <strain evidence="3">F_SG_1</strain>
        <tissue evidence="3">Salivary glands</tissue>
    </source>
</reference>
<dbReference type="PRINTS" id="PR01210">
    <property type="entry name" value="GGTRANSPTASE"/>
</dbReference>
<organism evidence="3 4">
    <name type="scientific">Amblyomma americanum</name>
    <name type="common">Lone star tick</name>
    <dbReference type="NCBI Taxonomy" id="6943"/>
    <lineage>
        <taxon>Eukaryota</taxon>
        <taxon>Metazoa</taxon>
        <taxon>Ecdysozoa</taxon>
        <taxon>Arthropoda</taxon>
        <taxon>Chelicerata</taxon>
        <taxon>Arachnida</taxon>
        <taxon>Acari</taxon>
        <taxon>Parasitiformes</taxon>
        <taxon>Ixodida</taxon>
        <taxon>Ixodoidea</taxon>
        <taxon>Ixodidae</taxon>
        <taxon>Amblyomminae</taxon>
        <taxon>Amblyomma</taxon>
    </lineage>
</organism>
<gene>
    <name evidence="3" type="ORF">V5799_017100</name>
</gene>
<protein>
    <recommendedName>
        <fullName evidence="5">Gamma-glutamyltransferase</fullName>
    </recommendedName>
</protein>
<dbReference type="InterPro" id="IPR029055">
    <property type="entry name" value="Ntn_hydrolases_N"/>
</dbReference>
<dbReference type="InterPro" id="IPR043137">
    <property type="entry name" value="GGT_ssub_C"/>
</dbReference>
<keyword evidence="2" id="KW-0472">Membrane</keyword>
<keyword evidence="2" id="KW-1133">Transmembrane helix</keyword>
<dbReference type="Pfam" id="PF01019">
    <property type="entry name" value="G_glu_transpept"/>
    <property type="match status" value="2"/>
</dbReference>
<dbReference type="SUPFAM" id="SSF56235">
    <property type="entry name" value="N-terminal nucleophile aminohydrolases (Ntn hydrolases)"/>
    <property type="match status" value="1"/>
</dbReference>
<dbReference type="EMBL" id="JARKHS020007559">
    <property type="protein sequence ID" value="KAK8781556.1"/>
    <property type="molecule type" value="Genomic_DNA"/>
</dbReference>
<dbReference type="PANTHER" id="PTHR11686">
    <property type="entry name" value="GAMMA GLUTAMYL TRANSPEPTIDASE"/>
    <property type="match status" value="1"/>
</dbReference>
<dbReference type="GO" id="GO:0036374">
    <property type="term" value="F:glutathione hydrolase activity"/>
    <property type="evidence" value="ECO:0007669"/>
    <property type="project" value="InterPro"/>
</dbReference>
<evidence type="ECO:0000256" key="2">
    <source>
        <dbReference type="SAM" id="Phobius"/>
    </source>
</evidence>
<dbReference type="GO" id="GO:0005886">
    <property type="term" value="C:plasma membrane"/>
    <property type="evidence" value="ECO:0007669"/>
    <property type="project" value="TreeGrafter"/>
</dbReference>